<accession>A0A5B7IJT0</accession>
<dbReference type="AlphaFoldDB" id="A0A5B7IJT0"/>
<evidence type="ECO:0000313" key="2">
    <source>
        <dbReference type="EMBL" id="MPC81088.1"/>
    </source>
</evidence>
<feature type="region of interest" description="Disordered" evidence="1">
    <location>
        <begin position="94"/>
        <end position="152"/>
    </location>
</feature>
<comment type="caution">
    <text evidence="2">The sequence shown here is derived from an EMBL/GenBank/DDBJ whole genome shotgun (WGS) entry which is preliminary data.</text>
</comment>
<gene>
    <name evidence="2" type="ORF">E2C01_075688</name>
</gene>
<dbReference type="EMBL" id="VSRR010055889">
    <property type="protein sequence ID" value="MPC81088.1"/>
    <property type="molecule type" value="Genomic_DNA"/>
</dbReference>
<feature type="compositionally biased region" description="Basic and acidic residues" evidence="1">
    <location>
        <begin position="108"/>
        <end position="118"/>
    </location>
</feature>
<evidence type="ECO:0000256" key="1">
    <source>
        <dbReference type="SAM" id="MobiDB-lite"/>
    </source>
</evidence>
<protein>
    <submittedName>
        <fullName evidence="2">Uncharacterized protein</fullName>
    </submittedName>
</protein>
<reference evidence="2 3" key="1">
    <citation type="submission" date="2019-05" db="EMBL/GenBank/DDBJ databases">
        <title>Another draft genome of Portunus trituberculatus and its Hox gene families provides insights of decapod evolution.</title>
        <authorList>
            <person name="Jeong J.-H."/>
            <person name="Song I."/>
            <person name="Kim S."/>
            <person name="Choi T."/>
            <person name="Kim D."/>
            <person name="Ryu S."/>
            <person name="Kim W."/>
        </authorList>
    </citation>
    <scope>NUCLEOTIDE SEQUENCE [LARGE SCALE GENOMIC DNA]</scope>
    <source>
        <tissue evidence="2">Muscle</tissue>
    </source>
</reference>
<evidence type="ECO:0000313" key="3">
    <source>
        <dbReference type="Proteomes" id="UP000324222"/>
    </source>
</evidence>
<sequence length="379" mass="43583">MKNLFSMLEESINQTYQVNLQTFMQVPEVHPDYEAKHAEFLESYRKQYDGKEHDEEHHERAWREFWENTVGKQLHEDWEKSKKELLEQFRVIESSSNNSNREGQPKQVKNDERNKENEVFENNTSNPQPLLSVCQKQSKPSPLLKNRFPKTNSKHSSDECLERTFCETNIKQCKQLLSEINMEMTNTELKQQVLLFDMSKVMINDTKKRVHLILSSFSLLSELGRSLGSLAPAVVPIIKAILDKEVDSEEALNILAKKDNVEVFKKCIEKLMLLSEKAIGAYKNKLLKCVKDTIALLENVTTSMKTVRVVWSLDIPSIAKATACQDMTHILQFIRDILTSKGVHDPSRSMLNELFLAVSSEHFNLAIQSQPPASLDSSK</sequence>
<name>A0A5B7IJT0_PORTR</name>
<organism evidence="2 3">
    <name type="scientific">Portunus trituberculatus</name>
    <name type="common">Swimming crab</name>
    <name type="synonym">Neptunus trituberculatus</name>
    <dbReference type="NCBI Taxonomy" id="210409"/>
    <lineage>
        <taxon>Eukaryota</taxon>
        <taxon>Metazoa</taxon>
        <taxon>Ecdysozoa</taxon>
        <taxon>Arthropoda</taxon>
        <taxon>Crustacea</taxon>
        <taxon>Multicrustacea</taxon>
        <taxon>Malacostraca</taxon>
        <taxon>Eumalacostraca</taxon>
        <taxon>Eucarida</taxon>
        <taxon>Decapoda</taxon>
        <taxon>Pleocyemata</taxon>
        <taxon>Brachyura</taxon>
        <taxon>Eubrachyura</taxon>
        <taxon>Portunoidea</taxon>
        <taxon>Portunidae</taxon>
        <taxon>Portuninae</taxon>
        <taxon>Portunus</taxon>
    </lineage>
</organism>
<dbReference type="OrthoDB" id="6382729at2759"/>
<dbReference type="Proteomes" id="UP000324222">
    <property type="component" value="Unassembled WGS sequence"/>
</dbReference>
<proteinExistence type="predicted"/>
<keyword evidence="3" id="KW-1185">Reference proteome</keyword>
<feature type="compositionally biased region" description="Polar residues" evidence="1">
    <location>
        <begin position="120"/>
        <end position="140"/>
    </location>
</feature>